<dbReference type="Pfam" id="PF00717">
    <property type="entry name" value="Peptidase_S24"/>
    <property type="match status" value="1"/>
</dbReference>
<feature type="domain" description="Peptidase S24/S26A/S26B/S26C" evidence="4">
    <location>
        <begin position="100"/>
        <end position="220"/>
    </location>
</feature>
<dbReference type="PANTHER" id="PTHR40661:SF3">
    <property type="entry name" value="FELS-1 PROPHAGE TRANSCRIPTIONAL REGULATOR"/>
    <property type="match status" value="1"/>
</dbReference>
<evidence type="ECO:0000256" key="3">
    <source>
        <dbReference type="ARBA" id="ARBA00023163"/>
    </source>
</evidence>
<dbReference type="InterPro" id="IPR010744">
    <property type="entry name" value="Phage_CI_N"/>
</dbReference>
<keyword evidence="3" id="KW-0804">Transcription</keyword>
<dbReference type="EMBL" id="NFZW01000001">
    <property type="protein sequence ID" value="RFA39406.1"/>
    <property type="molecule type" value="Genomic_DNA"/>
</dbReference>
<dbReference type="RefSeq" id="WP_116300637.1">
    <property type="nucleotide sequence ID" value="NZ_NFZV01000001.1"/>
</dbReference>
<dbReference type="InterPro" id="IPR036286">
    <property type="entry name" value="LexA/Signal_pep-like_sf"/>
</dbReference>
<dbReference type="InterPro" id="IPR039418">
    <property type="entry name" value="LexA-like"/>
</dbReference>
<feature type="domain" description="Bacteriophage CI repressor N-terminal" evidence="5">
    <location>
        <begin position="9"/>
        <end position="72"/>
    </location>
</feature>
<evidence type="ECO:0000259" key="5">
    <source>
        <dbReference type="Pfam" id="PF07022"/>
    </source>
</evidence>
<dbReference type="OrthoDB" id="5959816at2"/>
<gene>
    <name evidence="6" type="ORF">CAL65_00970</name>
</gene>
<dbReference type="InterPro" id="IPR010982">
    <property type="entry name" value="Lambda_DNA-bd_dom_sf"/>
</dbReference>
<keyword evidence="7" id="KW-1185">Reference proteome</keyword>
<dbReference type="CDD" id="cd06529">
    <property type="entry name" value="S24_LexA-like"/>
    <property type="match status" value="1"/>
</dbReference>
<dbReference type="AlphaFoldDB" id="A0A3E0X4E1"/>
<sequence length="230" mass="25846">MSSDIDAAEVIARLMNAVGVRSERELSRWFGYGLTTITSKRQRGSIPYDECLRLAMERGISLDWLILGRGEPPADVAAPFEPLADVEEMATRAEEFVDVPLYDLEAAAGAGRLFDEERIKHVLHFRRDWLASQGLFVKDLVALEVAGDSMADTLNDRDTVLVNRALRSGDGVYLLRMGEALRIKRVQWLADGSLRLSSDNDMYSPETIHLENLSQIEIIGHCHWRGGRVY</sequence>
<keyword evidence="1" id="KW-0805">Transcription regulation</keyword>
<reference evidence="7" key="1">
    <citation type="submission" date="2017-05" db="EMBL/GenBank/DDBJ databases">
        <authorList>
            <person name="Sharma S."/>
            <person name="Sidhu C."/>
            <person name="Pinnaka A.K."/>
        </authorList>
    </citation>
    <scope>NUCLEOTIDE SEQUENCE [LARGE SCALE GENOMIC DNA]</scope>
    <source>
        <strain evidence="7">AK93</strain>
    </source>
</reference>
<protein>
    <submittedName>
        <fullName evidence="6">Uncharacterized protein</fullName>
    </submittedName>
</protein>
<dbReference type="Pfam" id="PF07022">
    <property type="entry name" value="Phage_CI_repr"/>
    <property type="match status" value="1"/>
</dbReference>
<organism evidence="6 7">
    <name type="scientific">Alkalilimnicola ehrlichii</name>
    <dbReference type="NCBI Taxonomy" id="351052"/>
    <lineage>
        <taxon>Bacteria</taxon>
        <taxon>Pseudomonadati</taxon>
        <taxon>Pseudomonadota</taxon>
        <taxon>Gammaproteobacteria</taxon>
        <taxon>Chromatiales</taxon>
        <taxon>Ectothiorhodospiraceae</taxon>
        <taxon>Alkalilimnicola</taxon>
    </lineage>
</organism>
<dbReference type="InterPro" id="IPR015927">
    <property type="entry name" value="Peptidase_S24_S26A/B/C"/>
</dbReference>
<dbReference type="Gene3D" id="1.10.260.40">
    <property type="entry name" value="lambda repressor-like DNA-binding domains"/>
    <property type="match status" value="1"/>
</dbReference>
<name>A0A3E0X4E1_9GAMM</name>
<dbReference type="Gene3D" id="2.10.109.10">
    <property type="entry name" value="Umud Fragment, subunit A"/>
    <property type="match status" value="1"/>
</dbReference>
<evidence type="ECO:0000256" key="1">
    <source>
        <dbReference type="ARBA" id="ARBA00023015"/>
    </source>
</evidence>
<accession>A0A3E0X4E1</accession>
<dbReference type="Proteomes" id="UP000256763">
    <property type="component" value="Unassembled WGS sequence"/>
</dbReference>
<keyword evidence="2" id="KW-0238">DNA-binding</keyword>
<comment type="caution">
    <text evidence="6">The sequence shown here is derived from an EMBL/GenBank/DDBJ whole genome shotgun (WGS) entry which is preliminary data.</text>
</comment>
<dbReference type="GO" id="GO:0003677">
    <property type="term" value="F:DNA binding"/>
    <property type="evidence" value="ECO:0007669"/>
    <property type="project" value="UniProtKB-KW"/>
</dbReference>
<dbReference type="PANTHER" id="PTHR40661">
    <property type="match status" value="1"/>
</dbReference>
<evidence type="ECO:0000256" key="2">
    <source>
        <dbReference type="ARBA" id="ARBA00023125"/>
    </source>
</evidence>
<evidence type="ECO:0000313" key="7">
    <source>
        <dbReference type="Proteomes" id="UP000256763"/>
    </source>
</evidence>
<proteinExistence type="predicted"/>
<dbReference type="SUPFAM" id="SSF51306">
    <property type="entry name" value="LexA/Signal peptidase"/>
    <property type="match status" value="1"/>
</dbReference>
<evidence type="ECO:0000313" key="6">
    <source>
        <dbReference type="EMBL" id="RFA39406.1"/>
    </source>
</evidence>
<evidence type="ECO:0000259" key="4">
    <source>
        <dbReference type="Pfam" id="PF00717"/>
    </source>
</evidence>
<dbReference type="GO" id="GO:0045892">
    <property type="term" value="P:negative regulation of DNA-templated transcription"/>
    <property type="evidence" value="ECO:0007669"/>
    <property type="project" value="InterPro"/>
</dbReference>